<dbReference type="Gene3D" id="3.40.1160.10">
    <property type="entry name" value="Acetylglutamate kinase-like"/>
    <property type="match status" value="1"/>
</dbReference>
<dbReference type="Pfam" id="PF00171">
    <property type="entry name" value="Aldedh"/>
    <property type="match status" value="1"/>
</dbReference>
<proteinExistence type="inferred from homology"/>
<feature type="domain" description="Aspartate/glutamate/uridylate kinase" evidence="18">
    <location>
        <begin position="134"/>
        <end position="392"/>
    </location>
</feature>
<keyword evidence="21" id="KW-1185">Reference proteome</keyword>
<dbReference type="GO" id="GO:0004349">
    <property type="term" value="F:glutamate 5-kinase activity"/>
    <property type="evidence" value="ECO:0007669"/>
    <property type="project" value="UniProtKB-UniRule"/>
</dbReference>
<dbReference type="GO" id="GO:0005524">
    <property type="term" value="F:ATP binding"/>
    <property type="evidence" value="ECO:0007669"/>
    <property type="project" value="UniProtKB-UniRule"/>
</dbReference>
<dbReference type="InterPro" id="IPR015590">
    <property type="entry name" value="Aldehyde_DH_dom"/>
</dbReference>
<dbReference type="OrthoDB" id="1934954at2759"/>
<dbReference type="HAMAP" id="MF_00412">
    <property type="entry name" value="ProA"/>
    <property type="match status" value="1"/>
</dbReference>
<evidence type="ECO:0000256" key="8">
    <source>
        <dbReference type="ARBA" id="ARBA00022741"/>
    </source>
</evidence>
<keyword evidence="9 16" id="KW-0418">Kinase</keyword>
<keyword evidence="10 16" id="KW-0067">ATP-binding</keyword>
<dbReference type="STRING" id="6832.Q8MUS7"/>
<evidence type="ECO:0000256" key="1">
    <source>
        <dbReference type="ARBA" id="ARBA00004985"/>
    </source>
</evidence>
<dbReference type="InterPro" id="IPR001057">
    <property type="entry name" value="Glu/AcGlu_kinase"/>
</dbReference>
<dbReference type="EMBL" id="AF512518">
    <property type="protein sequence ID" value="AAM48244.1"/>
    <property type="molecule type" value="Genomic_DNA"/>
</dbReference>
<dbReference type="InterPro" id="IPR001048">
    <property type="entry name" value="Asp/Glu/Uridylate_kinase"/>
</dbReference>
<dbReference type="PANTHER" id="PTHR11063:SF8">
    <property type="entry name" value="DELTA-1-PYRROLINE-5-CARBOXYLATE SYNTHASE"/>
    <property type="match status" value="1"/>
</dbReference>
<dbReference type="Gene3D" id="3.40.309.10">
    <property type="entry name" value="Aldehyde Dehydrogenase, Chain A, domain 2"/>
    <property type="match status" value="1"/>
</dbReference>
<reference evidence="20" key="3">
    <citation type="submission" date="2019-05" db="EMBL/GenBank/DDBJ databases">
        <authorList>
            <person name="Barreto F.S."/>
            <person name="Watson E.T."/>
            <person name="Lima T.G."/>
            <person name="Willett C.S."/>
            <person name="Edmands S."/>
            <person name="Li W."/>
            <person name="Burton R.S."/>
        </authorList>
    </citation>
    <scope>NUCLEOTIDE SEQUENCE</scope>
    <source>
        <strain evidence="20">San Diego</strain>
    </source>
</reference>
<evidence type="ECO:0000256" key="2">
    <source>
        <dbReference type="ARBA" id="ARBA00005185"/>
    </source>
</evidence>
<protein>
    <recommendedName>
        <fullName evidence="16">Delta-1-pyrroline-5-carboxylate synthase</fullName>
    </recommendedName>
    <domain>
        <recommendedName>
            <fullName evidence="16">Glutamate 5-kinase</fullName>
            <shortName evidence="16">GK</shortName>
            <ecNumber evidence="16">2.7.2.11</ecNumber>
        </recommendedName>
        <alternativeName>
            <fullName evidence="16">Gamma-glutamyl kinase</fullName>
        </alternativeName>
    </domain>
    <domain>
        <recommendedName>
            <fullName evidence="16">Gamma-glutamyl phosphate reductase</fullName>
            <shortName evidence="16">GPR</shortName>
            <ecNumber evidence="16">1.2.1.41</ecNumber>
        </recommendedName>
        <alternativeName>
            <fullName evidence="16">Glutamate-5-semialdehyde dehydrogenase</fullName>
        </alternativeName>
        <alternativeName>
            <fullName evidence="16">Glutamyl-gamma-semialdehyde dehydrogenase</fullName>
        </alternativeName>
    </domain>
</protein>
<dbReference type="InterPro" id="IPR016161">
    <property type="entry name" value="Ald_DH/histidinol_DH"/>
</dbReference>
<dbReference type="PROSITE" id="PS01223">
    <property type="entry name" value="PROA"/>
    <property type="match status" value="1"/>
</dbReference>
<dbReference type="UniPathway" id="UPA00098">
    <property type="reaction ID" value="UER00359"/>
</dbReference>
<dbReference type="NCBIfam" id="TIGR01092">
    <property type="entry name" value="P5CS"/>
    <property type="match status" value="1"/>
</dbReference>
<comment type="pathway">
    <text evidence="1 16">Amino-acid biosynthesis; L-proline biosynthesis; L-glutamate 5-semialdehyde from L-glutamate: step 2/2.</text>
</comment>
<keyword evidence="11 16" id="KW-0521">NADP</keyword>
<sequence>MHRANRIINPAAEHQFFGYSKPNSGVKSQSCRVVLHGGLAPLPLSRKSVDSKVEPLTSQAHLPTTTLGKRSGDFLRPFPPKRLFFSRGLITDGGPSGVKKYGSLTMFSGDHATEGGHSPVTNAFLYRHQLSHAKRIVIKMGSAVITREDGNGLALGRLAAIVEQVSELQNEGRECILITSGAVAFGKQKLAQEVMMSMSMRETISGNYNTKEDIKTLMKSSFKKPNAAVGQSGLQALYETMFRNYGILVGQVLVTKPDFYNDNTRQQLFTTINELLQLNIIPIINTNDAVSPPPQKDEDPEGVLGIKDNDSLAARVAVETRADLAILMSDVDGIYDRSPSHEDARVMHNFNPVDLAKVEFGEKSDAGTGGMESKVRSALWALENGSSVVICNGMKYNTIRKIMRGDKVGSFFTKAEVDAMPVEVLAKNARSGSRRLQALAPEARAKIINKIADSLISRQDEIMSVNELDLRQARLDGVVGAMYSRLAFSPQKIQALATGLKQIAATSYQNVGKVVRRTKVSDTMDLVQRTVPIGVLMVIFESRPDALPQVASLAIASANGLLMKGGKEATNSNNLLMNIVKEALSEYGCADAISMVSKREAIGDLLKMDQYIDLVIPRGSGELVKSIKEQSKMIPVLGHAEGVCHVYVDKYADLEKARAIVKDSKTDYPAACNAMETLLVHEDLLKTPVFDKICSTLKESGVAIFSGPTLAKHLTFGPPQAHSLKHEYGDMACTIEIVKDMYDAIDHIHKFGSSHTDVIVTDNEENAQIFLESVDSACVFANCSSRMADGYRLGLGAEVGISTGRIHARGPVGVEGLLTTKWVLNGDGDIAADYASGEKHFIHQQLPLIDVESNFCE</sequence>
<dbReference type="InterPro" id="IPR041744">
    <property type="entry name" value="G5K_ProBA"/>
</dbReference>
<dbReference type="PRINTS" id="PR00474">
    <property type="entry name" value="GLU5KINASE"/>
</dbReference>
<keyword evidence="12 16" id="KW-0560">Oxidoreductase</keyword>
<accession>Q8MUS7</accession>
<dbReference type="InterPro" id="IPR036393">
    <property type="entry name" value="AceGlu_kinase-like_sf"/>
</dbReference>
<evidence type="ECO:0000256" key="10">
    <source>
        <dbReference type="ARBA" id="ARBA00022840"/>
    </source>
</evidence>
<dbReference type="SUPFAM" id="SSF53720">
    <property type="entry name" value="ALDH-like"/>
    <property type="match status" value="1"/>
</dbReference>
<evidence type="ECO:0000259" key="17">
    <source>
        <dbReference type="Pfam" id="PF00171"/>
    </source>
</evidence>
<comment type="catalytic activity">
    <reaction evidence="14 16">
        <text>L-glutamate 5-semialdehyde + phosphate + NADP(+) = L-glutamyl 5-phosphate + NADPH + H(+)</text>
        <dbReference type="Rhea" id="RHEA:19541"/>
        <dbReference type="ChEBI" id="CHEBI:15378"/>
        <dbReference type="ChEBI" id="CHEBI:43474"/>
        <dbReference type="ChEBI" id="CHEBI:57783"/>
        <dbReference type="ChEBI" id="CHEBI:58066"/>
        <dbReference type="ChEBI" id="CHEBI:58274"/>
        <dbReference type="ChEBI" id="CHEBI:58349"/>
        <dbReference type="EC" id="1.2.1.41"/>
    </reaction>
</comment>
<dbReference type="NCBIfam" id="TIGR00407">
    <property type="entry name" value="proA"/>
    <property type="match status" value="1"/>
</dbReference>
<dbReference type="NCBIfam" id="NF001221">
    <property type="entry name" value="PRK00197.1"/>
    <property type="match status" value="1"/>
</dbReference>
<evidence type="ECO:0000256" key="12">
    <source>
        <dbReference type="ARBA" id="ARBA00023002"/>
    </source>
</evidence>
<dbReference type="AlphaFoldDB" id="Q8MUS7"/>
<feature type="domain" description="Aldehyde dehydrogenase" evidence="17">
    <location>
        <begin position="416"/>
        <end position="718"/>
    </location>
</feature>
<dbReference type="InterPro" id="IPR005715">
    <property type="entry name" value="Glu_5kinase/COase_Synthase"/>
</dbReference>
<dbReference type="GO" id="GO:0004350">
    <property type="term" value="F:glutamate-5-semialdehyde dehydrogenase activity"/>
    <property type="evidence" value="ECO:0007669"/>
    <property type="project" value="UniProtKB-UniRule"/>
</dbReference>
<comment type="similarity">
    <text evidence="3 16">In the C-terminal section; belongs to the gamma-glutamyl phosphate reductase family.</text>
</comment>
<evidence type="ECO:0000256" key="15">
    <source>
        <dbReference type="ARBA" id="ARBA00049141"/>
    </source>
</evidence>
<dbReference type="OMA" id="PPMFIVD"/>
<dbReference type="FunFam" id="3.40.309.10:FF:000015">
    <property type="entry name" value="Delta-1-pyrroline-5-carboxylate synthase"/>
    <property type="match status" value="1"/>
</dbReference>
<organism evidence="19">
    <name type="scientific">Tigriopus californicus</name>
    <name type="common">Marine copepod</name>
    <dbReference type="NCBI Taxonomy" id="6832"/>
    <lineage>
        <taxon>Eukaryota</taxon>
        <taxon>Metazoa</taxon>
        <taxon>Ecdysozoa</taxon>
        <taxon>Arthropoda</taxon>
        <taxon>Crustacea</taxon>
        <taxon>Multicrustacea</taxon>
        <taxon>Hexanauplia</taxon>
        <taxon>Copepoda</taxon>
        <taxon>Harpacticoida</taxon>
        <taxon>Harpacticidae</taxon>
        <taxon>Tigriopus</taxon>
    </lineage>
</organism>
<evidence type="ECO:0000256" key="11">
    <source>
        <dbReference type="ARBA" id="ARBA00022857"/>
    </source>
</evidence>
<dbReference type="InterPro" id="IPR016162">
    <property type="entry name" value="Ald_DH_N"/>
</dbReference>
<dbReference type="EC" id="1.2.1.41" evidence="16"/>
<evidence type="ECO:0000313" key="21">
    <source>
        <dbReference type="Proteomes" id="UP000318571"/>
    </source>
</evidence>
<comment type="pathway">
    <text evidence="2 16">Amino-acid biosynthesis; L-proline biosynthesis; L-glutamate 5-semialdehyde from L-glutamate: step 1/2.</text>
</comment>
<evidence type="ECO:0000256" key="16">
    <source>
        <dbReference type="PIRNR" id="PIRNR036429"/>
    </source>
</evidence>
<dbReference type="PANTHER" id="PTHR11063">
    <property type="entry name" value="GLUTAMATE SEMIALDEHYDE DEHYDROGENASE"/>
    <property type="match status" value="1"/>
</dbReference>
<dbReference type="InterPro" id="IPR000965">
    <property type="entry name" value="GPR_dom"/>
</dbReference>
<evidence type="ECO:0000256" key="3">
    <source>
        <dbReference type="ARBA" id="ARBA00006300"/>
    </source>
</evidence>
<evidence type="ECO:0000259" key="18">
    <source>
        <dbReference type="Pfam" id="PF00696"/>
    </source>
</evidence>
<keyword evidence="8 16" id="KW-0547">Nucleotide-binding</keyword>
<evidence type="ECO:0000256" key="9">
    <source>
        <dbReference type="ARBA" id="ARBA00022777"/>
    </source>
</evidence>
<dbReference type="CDD" id="cd07079">
    <property type="entry name" value="ALDH_F18-19_ProA-GPR"/>
    <property type="match status" value="1"/>
</dbReference>
<evidence type="ECO:0000256" key="4">
    <source>
        <dbReference type="ARBA" id="ARBA00009302"/>
    </source>
</evidence>
<dbReference type="PROSITE" id="PS00902">
    <property type="entry name" value="GLUTAMATE_5_KINASE"/>
    <property type="match status" value="1"/>
</dbReference>
<reference evidence="20 21" key="2">
    <citation type="journal article" date="2018" name="Nat. Ecol. Evol.">
        <title>Genomic signatures of mitonuclear coevolution across populations of Tigriopus californicus.</title>
        <authorList>
            <person name="Barreto F.S."/>
            <person name="Watson E.T."/>
            <person name="Lima T.G."/>
            <person name="Willett C.S."/>
            <person name="Edmands S."/>
            <person name="Li W."/>
            <person name="Burton R.S."/>
        </authorList>
    </citation>
    <scope>NUCLEOTIDE SEQUENCE [LARGE SCALE GENOMIC DNA]</scope>
    <source>
        <strain evidence="20 21">San Diego</strain>
    </source>
</reference>
<evidence type="ECO:0000313" key="20">
    <source>
        <dbReference type="EMBL" id="TRY76870.1"/>
    </source>
</evidence>
<keyword evidence="5 16" id="KW-0028">Amino-acid biosynthesis</keyword>
<name>Q8MUS7_TIGCA</name>
<dbReference type="InterPro" id="IPR020593">
    <property type="entry name" value="G-glutamylP_reductase_CS"/>
</dbReference>
<evidence type="ECO:0000256" key="5">
    <source>
        <dbReference type="ARBA" id="ARBA00022605"/>
    </source>
</evidence>
<dbReference type="InterPro" id="IPR005766">
    <property type="entry name" value="P5_carboxy_syn"/>
</dbReference>
<evidence type="ECO:0000256" key="13">
    <source>
        <dbReference type="ARBA" id="ARBA00023268"/>
    </source>
</evidence>
<evidence type="ECO:0000256" key="14">
    <source>
        <dbReference type="ARBA" id="ARBA00049024"/>
    </source>
</evidence>
<dbReference type="SUPFAM" id="SSF53633">
    <property type="entry name" value="Carbamate kinase-like"/>
    <property type="match status" value="1"/>
</dbReference>
<gene>
    <name evidence="19" type="primary">P5CS</name>
    <name evidence="20" type="ORF">TCAL_03832</name>
</gene>
<dbReference type="Proteomes" id="UP000318571">
    <property type="component" value="Chromosome 5"/>
</dbReference>
<keyword evidence="13" id="KW-0511">Multifunctional enzyme</keyword>
<dbReference type="EMBL" id="VCGU01000004">
    <property type="protein sequence ID" value="TRY76870.1"/>
    <property type="molecule type" value="Genomic_DNA"/>
</dbReference>
<dbReference type="HAMAP" id="MF_00456">
    <property type="entry name" value="ProB"/>
    <property type="match status" value="1"/>
</dbReference>
<dbReference type="PIRSF" id="PIRSF036429">
    <property type="entry name" value="P5C_syn"/>
    <property type="match status" value="1"/>
</dbReference>
<comment type="similarity">
    <text evidence="4 16">In the N-terminal section; belongs to the glutamate 5-kinase family.</text>
</comment>
<reference evidence="19" key="1">
    <citation type="journal article" date="2002" name="Comp. Biochem. Physiol. B, Comp. Biochem.">
        <title>Proline biosynthesis genes and their regulation under salinity stress in the euryhaline copepod Tigriopus californicus.</title>
        <authorList>
            <person name="Willett C.S."/>
            <person name="Burton R.S."/>
        </authorList>
    </citation>
    <scope>NUCLEOTIDE SEQUENCE</scope>
    <source>
        <strain evidence="19">SD-4c</strain>
    </source>
</reference>
<dbReference type="CDD" id="cd04256">
    <property type="entry name" value="AAK_P5CS_ProBA"/>
    <property type="match status" value="1"/>
</dbReference>
<dbReference type="Gene3D" id="3.40.605.10">
    <property type="entry name" value="Aldehyde Dehydrogenase, Chain A, domain 1"/>
    <property type="match status" value="1"/>
</dbReference>
<keyword evidence="6 16" id="KW-0641">Proline biosynthesis</keyword>
<keyword evidence="7 16" id="KW-0808">Transferase</keyword>
<evidence type="ECO:0000313" key="19">
    <source>
        <dbReference type="EMBL" id="AAM48244.1"/>
    </source>
</evidence>
<dbReference type="Pfam" id="PF00696">
    <property type="entry name" value="AA_kinase"/>
    <property type="match status" value="1"/>
</dbReference>
<comment type="catalytic activity">
    <reaction evidence="15 16">
        <text>L-glutamate + ATP = L-glutamyl 5-phosphate + ADP</text>
        <dbReference type="Rhea" id="RHEA:14877"/>
        <dbReference type="ChEBI" id="CHEBI:29985"/>
        <dbReference type="ChEBI" id="CHEBI:30616"/>
        <dbReference type="ChEBI" id="CHEBI:58274"/>
        <dbReference type="ChEBI" id="CHEBI:456216"/>
        <dbReference type="EC" id="2.7.2.11"/>
    </reaction>
</comment>
<dbReference type="GO" id="GO:0055129">
    <property type="term" value="P:L-proline biosynthetic process"/>
    <property type="evidence" value="ECO:0007669"/>
    <property type="project" value="UniProtKB-UniRule"/>
</dbReference>
<dbReference type="InterPro" id="IPR016163">
    <property type="entry name" value="Ald_DH_C"/>
</dbReference>
<evidence type="ECO:0000256" key="6">
    <source>
        <dbReference type="ARBA" id="ARBA00022650"/>
    </source>
</evidence>
<evidence type="ECO:0000256" key="7">
    <source>
        <dbReference type="ARBA" id="ARBA00022679"/>
    </source>
</evidence>
<dbReference type="GO" id="GO:0005739">
    <property type="term" value="C:mitochondrion"/>
    <property type="evidence" value="ECO:0007669"/>
    <property type="project" value="UniProtKB-UniRule"/>
</dbReference>
<dbReference type="InterPro" id="IPR019797">
    <property type="entry name" value="Glutamate_5-kinase_CS"/>
</dbReference>
<dbReference type="EC" id="2.7.2.11" evidence="16"/>